<dbReference type="Pfam" id="PF05140">
    <property type="entry name" value="ResB"/>
    <property type="match status" value="1"/>
</dbReference>
<evidence type="ECO:0000256" key="2">
    <source>
        <dbReference type="ARBA" id="ARBA00022692"/>
    </source>
</evidence>
<keyword evidence="4 6" id="KW-1133">Transmembrane helix</keyword>
<feature type="transmembrane region" description="Helical" evidence="6">
    <location>
        <begin position="51"/>
        <end position="70"/>
    </location>
</feature>
<feature type="domain" description="ResB-like" evidence="7">
    <location>
        <begin position="316"/>
        <end position="369"/>
    </location>
</feature>
<evidence type="ECO:0000256" key="5">
    <source>
        <dbReference type="ARBA" id="ARBA00023136"/>
    </source>
</evidence>
<feature type="transmembrane region" description="Helical" evidence="6">
    <location>
        <begin position="386"/>
        <end position="406"/>
    </location>
</feature>
<dbReference type="InterPro" id="IPR023494">
    <property type="entry name" value="Cyt_c_bgen_Ccs1/CcsB/ResB"/>
</dbReference>
<evidence type="ECO:0000259" key="7">
    <source>
        <dbReference type="Pfam" id="PF05140"/>
    </source>
</evidence>
<feature type="transmembrane region" description="Helical" evidence="6">
    <location>
        <begin position="122"/>
        <end position="144"/>
    </location>
</feature>
<dbReference type="InterPro" id="IPR007816">
    <property type="entry name" value="ResB-like_domain"/>
</dbReference>
<proteinExistence type="predicted"/>
<feature type="transmembrane region" description="Helical" evidence="6">
    <location>
        <begin position="156"/>
        <end position="174"/>
    </location>
</feature>
<dbReference type="EMBL" id="DRSQ01000252">
    <property type="protein sequence ID" value="HHE33290.1"/>
    <property type="molecule type" value="Genomic_DNA"/>
</dbReference>
<gene>
    <name evidence="8" type="ORF">ENL07_11940</name>
</gene>
<dbReference type="AlphaFoldDB" id="A0A7C5DIF2"/>
<keyword evidence="2 6" id="KW-0812">Transmembrane</keyword>
<dbReference type="GO" id="GO:0016020">
    <property type="term" value="C:membrane"/>
    <property type="evidence" value="ECO:0007669"/>
    <property type="project" value="UniProtKB-SubCell"/>
</dbReference>
<evidence type="ECO:0000256" key="1">
    <source>
        <dbReference type="ARBA" id="ARBA00004141"/>
    </source>
</evidence>
<evidence type="ECO:0000256" key="6">
    <source>
        <dbReference type="SAM" id="Phobius"/>
    </source>
</evidence>
<sequence>MMEKEITGSAGSEPAAGFKESAVFTLTAILAGFVIELFTSGRGIDFPGWPFNLIFLLLFGVLIAAVGLLFRSRPLMAWLGGIPMGLSLIVGLGLLSLVGGVVPQDAMPPDSFAASLRLNGIFSSWPFALVTLLFLFNLGLSLIWKIVPFKPANLQFILFHGGFWLALACGLAGATQLQRLVVPIYEGRFSNKAYDRKHDRMIELPFSIYLKDFQIDQYVHQFAMYDPKQDRLVETSSKLLPEIRKGVKAEWPGIGSVTVLDYLSHALPRPDGAPVAVKSEMGVPFAKVRIESGNKVAESWISSGGPNVRPQFVSMGEYFVVMFEGQPKAFRSIVKLSADKGESKSATLEVNKPVDFKGWKLYQASYDEKAGRWSTLSLLEAIRDPWLPAVYVGFFMIMAGNVLFFWKGLKKMEEA</sequence>
<dbReference type="PANTHER" id="PTHR31566:SF5">
    <property type="entry name" value="RESB-LIKE DOMAIN-CONTAINING PROTEIN"/>
    <property type="match status" value="1"/>
</dbReference>
<feature type="transmembrane region" description="Helical" evidence="6">
    <location>
        <begin position="21"/>
        <end position="39"/>
    </location>
</feature>
<evidence type="ECO:0000256" key="4">
    <source>
        <dbReference type="ARBA" id="ARBA00022989"/>
    </source>
</evidence>
<feature type="transmembrane region" description="Helical" evidence="6">
    <location>
        <begin position="77"/>
        <end position="102"/>
    </location>
</feature>
<evidence type="ECO:0000313" key="8">
    <source>
        <dbReference type="EMBL" id="HHE33290.1"/>
    </source>
</evidence>
<accession>A0A7C5DIF2</accession>
<organism evidence="8">
    <name type="scientific">Chlorobaculum parvum</name>
    <dbReference type="NCBI Taxonomy" id="274539"/>
    <lineage>
        <taxon>Bacteria</taxon>
        <taxon>Pseudomonadati</taxon>
        <taxon>Chlorobiota</taxon>
        <taxon>Chlorobiia</taxon>
        <taxon>Chlorobiales</taxon>
        <taxon>Chlorobiaceae</taxon>
        <taxon>Chlorobaculum</taxon>
    </lineage>
</organism>
<dbReference type="PANTHER" id="PTHR31566">
    <property type="entry name" value="CYTOCHROME C BIOGENESIS PROTEIN CCS1, CHLOROPLASTIC"/>
    <property type="match status" value="1"/>
</dbReference>
<keyword evidence="5 6" id="KW-0472">Membrane</keyword>
<protein>
    <submittedName>
        <fullName evidence="8">Cytochrome c biogenesis protein</fullName>
    </submittedName>
</protein>
<dbReference type="GO" id="GO:0017004">
    <property type="term" value="P:cytochrome complex assembly"/>
    <property type="evidence" value="ECO:0007669"/>
    <property type="project" value="UniProtKB-KW"/>
</dbReference>
<comment type="subcellular location">
    <subcellularLocation>
        <location evidence="1">Membrane</location>
        <topology evidence="1">Multi-pass membrane protein</topology>
    </subcellularLocation>
</comment>
<name>A0A7C5DIF2_9CHLB</name>
<dbReference type="Proteomes" id="UP000886058">
    <property type="component" value="Unassembled WGS sequence"/>
</dbReference>
<keyword evidence="3" id="KW-0201">Cytochrome c-type biogenesis</keyword>
<comment type="caution">
    <text evidence="8">The sequence shown here is derived from an EMBL/GenBank/DDBJ whole genome shotgun (WGS) entry which is preliminary data.</text>
</comment>
<evidence type="ECO:0000256" key="3">
    <source>
        <dbReference type="ARBA" id="ARBA00022748"/>
    </source>
</evidence>
<reference evidence="8" key="1">
    <citation type="journal article" date="2020" name="mSystems">
        <title>Genome- and Community-Level Interaction Insights into Carbon Utilization and Element Cycling Functions of Hydrothermarchaeota in Hydrothermal Sediment.</title>
        <authorList>
            <person name="Zhou Z."/>
            <person name="Liu Y."/>
            <person name="Xu W."/>
            <person name="Pan J."/>
            <person name="Luo Z.H."/>
            <person name="Li M."/>
        </authorList>
    </citation>
    <scope>NUCLEOTIDE SEQUENCE [LARGE SCALE GENOMIC DNA]</scope>
    <source>
        <strain evidence="8">HyVt-633</strain>
    </source>
</reference>